<evidence type="ECO:0000313" key="9">
    <source>
        <dbReference type="Proteomes" id="UP001189429"/>
    </source>
</evidence>
<dbReference type="SUPFAM" id="SSF55307">
    <property type="entry name" value="Tubulin C-terminal domain-like"/>
    <property type="match status" value="1"/>
</dbReference>
<dbReference type="PANTHER" id="PTHR11588">
    <property type="entry name" value="TUBULIN"/>
    <property type="match status" value="1"/>
</dbReference>
<dbReference type="InterPro" id="IPR002452">
    <property type="entry name" value="Alpha_tubulin"/>
</dbReference>
<dbReference type="InterPro" id="IPR000217">
    <property type="entry name" value="Tubulin"/>
</dbReference>
<evidence type="ECO:0000256" key="6">
    <source>
        <dbReference type="ARBA" id="ARBA00023134"/>
    </source>
</evidence>
<comment type="similarity">
    <text evidence="1">Belongs to the tubulin family.</text>
</comment>
<name>A0ABN9U3Y7_9DINO</name>
<reference evidence="8" key="1">
    <citation type="submission" date="2023-10" db="EMBL/GenBank/DDBJ databases">
        <authorList>
            <person name="Chen Y."/>
            <person name="Shah S."/>
            <person name="Dougan E. K."/>
            <person name="Thang M."/>
            <person name="Chan C."/>
        </authorList>
    </citation>
    <scope>NUCLEOTIDE SEQUENCE [LARGE SCALE GENOMIC DNA]</scope>
</reference>
<dbReference type="InterPro" id="IPR023123">
    <property type="entry name" value="Tubulin_C"/>
</dbReference>
<keyword evidence="2" id="KW-0963">Cytoplasm</keyword>
<keyword evidence="3" id="KW-0493">Microtubule</keyword>
<dbReference type="EMBL" id="CAUYUJ010015405">
    <property type="protein sequence ID" value="CAK0853581.1"/>
    <property type="molecule type" value="Genomic_DNA"/>
</dbReference>
<dbReference type="Gene3D" id="1.10.287.600">
    <property type="entry name" value="Helix hairpin bin"/>
    <property type="match status" value="1"/>
</dbReference>
<evidence type="ECO:0000256" key="4">
    <source>
        <dbReference type="ARBA" id="ARBA00022741"/>
    </source>
</evidence>
<dbReference type="InterPro" id="IPR008280">
    <property type="entry name" value="Tub_FtsZ_C"/>
</dbReference>
<accession>A0ABN9U3Y7</accession>
<keyword evidence="6" id="KW-0342">GTP-binding</keyword>
<evidence type="ECO:0000256" key="3">
    <source>
        <dbReference type="ARBA" id="ARBA00022701"/>
    </source>
</evidence>
<evidence type="ECO:0000256" key="7">
    <source>
        <dbReference type="ARBA" id="ARBA00049117"/>
    </source>
</evidence>
<keyword evidence="9" id="KW-1185">Reference proteome</keyword>
<dbReference type="PRINTS" id="PR01162">
    <property type="entry name" value="ALPHATUBULIN"/>
</dbReference>
<keyword evidence="5" id="KW-0378">Hydrolase</keyword>
<gene>
    <name evidence="8" type="ORF">PCOR1329_LOCUS44992</name>
</gene>
<dbReference type="Proteomes" id="UP001189429">
    <property type="component" value="Unassembled WGS sequence"/>
</dbReference>
<evidence type="ECO:0000256" key="2">
    <source>
        <dbReference type="ARBA" id="ARBA00022490"/>
    </source>
</evidence>
<organism evidence="8 9">
    <name type="scientific">Prorocentrum cordatum</name>
    <dbReference type="NCBI Taxonomy" id="2364126"/>
    <lineage>
        <taxon>Eukaryota</taxon>
        <taxon>Sar</taxon>
        <taxon>Alveolata</taxon>
        <taxon>Dinophyceae</taxon>
        <taxon>Prorocentrales</taxon>
        <taxon>Prorocentraceae</taxon>
        <taxon>Prorocentrum</taxon>
    </lineage>
</organism>
<comment type="caution">
    <text evidence="8">The sequence shown here is derived from an EMBL/GenBank/DDBJ whole genome shotgun (WGS) entry which is preliminary data.</text>
</comment>
<evidence type="ECO:0000256" key="1">
    <source>
        <dbReference type="ARBA" id="ARBA00009636"/>
    </source>
</evidence>
<evidence type="ECO:0000256" key="5">
    <source>
        <dbReference type="ARBA" id="ARBA00022801"/>
    </source>
</evidence>
<keyword evidence="4" id="KW-0547">Nucleotide-binding</keyword>
<protein>
    <submittedName>
        <fullName evidence="8">Uncharacterized protein</fullName>
    </submittedName>
</protein>
<comment type="catalytic activity">
    <reaction evidence="7">
        <text>GTP + H2O = GDP + phosphate + H(+)</text>
        <dbReference type="Rhea" id="RHEA:19669"/>
        <dbReference type="ChEBI" id="CHEBI:15377"/>
        <dbReference type="ChEBI" id="CHEBI:15378"/>
        <dbReference type="ChEBI" id="CHEBI:37565"/>
        <dbReference type="ChEBI" id="CHEBI:43474"/>
        <dbReference type="ChEBI" id="CHEBI:58189"/>
    </reaction>
    <physiologicalReaction direction="left-to-right" evidence="7">
        <dbReference type="Rhea" id="RHEA:19670"/>
    </physiologicalReaction>
</comment>
<sequence>MSGPVVPTLFVDAKGDFSIPAMCMQAAVRRWPILFTAQWDGSLCYACALEVLANLVPYIPRPLAWHGAPCARKAMGDHSGAWTYAEFYEYAKDRRVAKLLQDRSYQLPAVVLASVLAKVMRACCVISNSSVIAEVCSCIDHQVDITYSKRAFVHWCVGDGTEEGEFSEAREDLEALEKDYELVGIDGRRRARAL</sequence>
<evidence type="ECO:0000313" key="8">
    <source>
        <dbReference type="EMBL" id="CAK0853581.1"/>
    </source>
</evidence>
<proteinExistence type="inferred from homology"/>